<accession>A0ACC0J9F8</accession>
<gene>
    <name evidence="1" type="ORF">MSG28_007948</name>
</gene>
<evidence type="ECO:0000313" key="1">
    <source>
        <dbReference type="EMBL" id="KAI8420721.1"/>
    </source>
</evidence>
<dbReference type="EMBL" id="CM046113">
    <property type="protein sequence ID" value="KAI8420721.1"/>
    <property type="molecule type" value="Genomic_DNA"/>
</dbReference>
<dbReference type="Proteomes" id="UP001064048">
    <property type="component" value="Chromosome 13"/>
</dbReference>
<name>A0ACC0J9F8_CHOFU</name>
<keyword evidence="2" id="KW-1185">Reference proteome</keyword>
<comment type="caution">
    <text evidence="1">The sequence shown here is derived from an EMBL/GenBank/DDBJ whole genome shotgun (WGS) entry which is preliminary data.</text>
</comment>
<sequence length="354" mass="40311">MGHSLTNQVDMQKLNESVVTSIKNKINYFGDRSNLHGVGHVVSQTPIPGFKSKELPPTLTPFFKEVFFYNNKYCKTCMTCKMNSTCVENFLELVKDYRLACEEMLTECWFRPIQTEYGGCFVFNSRSRLTSNESMLVVNRQIRVHSPDDEVSIKTDRVSEKVDLIVLASEVNAEATTSDVSINLLDPVKRGCLLVHEKPAFAQHWPFPRYSYNACVLYCRAMKQVEVCNCTHHFMPQQNGIDVCDIQGLACLYKNRDELILNYNCGCPMACEEINYETLYTTYNRKTNLSNKVVRASRVLVRLHSLPTLRVRRHAIRDLLGVVVDVGGVGGVFFGASLLSVIEIVYLLCLRRET</sequence>
<reference evidence="1 2" key="1">
    <citation type="journal article" date="2022" name="Genome Biol. Evol.">
        <title>The Spruce Budworm Genome: Reconstructing the Evolutionary History of Antifreeze Proteins.</title>
        <authorList>
            <person name="Beliveau C."/>
            <person name="Gagne P."/>
            <person name="Picq S."/>
            <person name="Vernygora O."/>
            <person name="Keeling C.I."/>
            <person name="Pinkney K."/>
            <person name="Doucet D."/>
            <person name="Wen F."/>
            <person name="Johnston J.S."/>
            <person name="Maaroufi H."/>
            <person name="Boyle B."/>
            <person name="Laroche J."/>
            <person name="Dewar K."/>
            <person name="Juretic N."/>
            <person name="Blackburn G."/>
            <person name="Nisole A."/>
            <person name="Brunet B."/>
            <person name="Brandao M."/>
            <person name="Lumley L."/>
            <person name="Duan J."/>
            <person name="Quan G."/>
            <person name="Lucarotti C.J."/>
            <person name="Roe A.D."/>
            <person name="Sperling F.A.H."/>
            <person name="Levesque R.C."/>
            <person name="Cusson M."/>
        </authorList>
    </citation>
    <scope>NUCLEOTIDE SEQUENCE [LARGE SCALE GENOMIC DNA]</scope>
    <source>
        <strain evidence="1">Glfc:IPQL:Cfum</strain>
    </source>
</reference>
<proteinExistence type="predicted"/>
<organism evidence="1 2">
    <name type="scientific">Choristoneura fumiferana</name>
    <name type="common">Spruce budworm moth</name>
    <name type="synonym">Archips fumiferana</name>
    <dbReference type="NCBI Taxonomy" id="7141"/>
    <lineage>
        <taxon>Eukaryota</taxon>
        <taxon>Metazoa</taxon>
        <taxon>Ecdysozoa</taxon>
        <taxon>Arthropoda</taxon>
        <taxon>Hexapoda</taxon>
        <taxon>Insecta</taxon>
        <taxon>Pterygota</taxon>
        <taxon>Neoptera</taxon>
        <taxon>Endopterygota</taxon>
        <taxon>Lepidoptera</taxon>
        <taxon>Glossata</taxon>
        <taxon>Ditrysia</taxon>
        <taxon>Tortricoidea</taxon>
        <taxon>Tortricidae</taxon>
        <taxon>Tortricinae</taxon>
        <taxon>Choristoneura</taxon>
    </lineage>
</organism>
<evidence type="ECO:0000313" key="2">
    <source>
        <dbReference type="Proteomes" id="UP001064048"/>
    </source>
</evidence>
<protein>
    <submittedName>
        <fullName evidence="1">Uncharacterized protein</fullName>
    </submittedName>
</protein>